<dbReference type="RefSeq" id="WP_093214257.1">
    <property type="nucleotide sequence ID" value="NZ_FNFL01000003.1"/>
</dbReference>
<keyword evidence="1" id="KW-0732">Signal</keyword>
<gene>
    <name evidence="2" type="ORF">SAMN05216243_2320</name>
</gene>
<dbReference type="EMBL" id="FNFL01000003">
    <property type="protein sequence ID" value="SDK20578.1"/>
    <property type="molecule type" value="Genomic_DNA"/>
</dbReference>
<feature type="signal peptide" evidence="1">
    <location>
        <begin position="1"/>
        <end position="25"/>
    </location>
</feature>
<dbReference type="STRING" id="407036.SAMN05216243_2320"/>
<sequence>MKVKKFNFLFVLGLFVFLSPSIANAEESGKSLTLEKGYETPFEDVILKESEDEDRVIIKGTKKTDGKTEAYDVTVNTETDTYTVEPKEVTSVKEDALISPAATTYTGWVKAITDDPVGVDLTRTTLNFSWYDYGSTVGHRSSSLSTWAANPSSLGTHWYVSDRWKSSPYLYYSNQKLRVEGTGDYYNYDFLDNDKITEVDHYIKVDIQNDGTYDYVVDWGRRGESTITLDLDVEVN</sequence>
<feature type="chain" id="PRO_5011540769" evidence="1">
    <location>
        <begin position="26"/>
        <end position="236"/>
    </location>
</feature>
<evidence type="ECO:0000313" key="3">
    <source>
        <dbReference type="Proteomes" id="UP000198694"/>
    </source>
</evidence>
<proteinExistence type="predicted"/>
<organism evidence="2 3">
    <name type="scientific">Sediminibacillus albus</name>
    <dbReference type="NCBI Taxonomy" id="407036"/>
    <lineage>
        <taxon>Bacteria</taxon>
        <taxon>Bacillati</taxon>
        <taxon>Bacillota</taxon>
        <taxon>Bacilli</taxon>
        <taxon>Bacillales</taxon>
        <taxon>Bacillaceae</taxon>
        <taxon>Sediminibacillus</taxon>
    </lineage>
</organism>
<dbReference type="Proteomes" id="UP000198694">
    <property type="component" value="Unassembled WGS sequence"/>
</dbReference>
<dbReference type="AlphaFoldDB" id="A0A1G8ZZP3"/>
<evidence type="ECO:0000256" key="1">
    <source>
        <dbReference type="SAM" id="SignalP"/>
    </source>
</evidence>
<dbReference type="OrthoDB" id="2968371at2"/>
<keyword evidence="3" id="KW-1185">Reference proteome</keyword>
<reference evidence="2 3" key="1">
    <citation type="submission" date="2016-10" db="EMBL/GenBank/DDBJ databases">
        <authorList>
            <person name="de Groot N.N."/>
        </authorList>
    </citation>
    <scope>NUCLEOTIDE SEQUENCE [LARGE SCALE GENOMIC DNA]</scope>
    <source>
        <strain evidence="2 3">CGMCC 1.6502</strain>
    </source>
</reference>
<protein>
    <submittedName>
        <fullName evidence="2">Uncharacterized protein</fullName>
    </submittedName>
</protein>
<name>A0A1G8ZZP3_9BACI</name>
<evidence type="ECO:0000313" key="2">
    <source>
        <dbReference type="EMBL" id="SDK20578.1"/>
    </source>
</evidence>
<accession>A0A1G8ZZP3</accession>